<dbReference type="Pfam" id="PF00386">
    <property type="entry name" value="C1q"/>
    <property type="match status" value="1"/>
</dbReference>
<dbReference type="PANTHER" id="PTHR22923:SF116">
    <property type="entry name" value="C1Q DOMAIN-CONTAINING PROTEIN"/>
    <property type="match status" value="1"/>
</dbReference>
<protein>
    <submittedName>
        <fullName evidence="7">Uncharacterized protein LOC111115358</fullName>
    </submittedName>
</protein>
<dbReference type="InterPro" id="IPR008983">
    <property type="entry name" value="Tumour_necrosis_fac-like_dom"/>
</dbReference>
<organism evidence="6 7">
    <name type="scientific">Crassostrea virginica</name>
    <name type="common">Eastern oyster</name>
    <dbReference type="NCBI Taxonomy" id="6565"/>
    <lineage>
        <taxon>Eukaryota</taxon>
        <taxon>Metazoa</taxon>
        <taxon>Spiralia</taxon>
        <taxon>Lophotrochozoa</taxon>
        <taxon>Mollusca</taxon>
        <taxon>Bivalvia</taxon>
        <taxon>Autobranchia</taxon>
        <taxon>Pteriomorphia</taxon>
        <taxon>Ostreida</taxon>
        <taxon>Ostreoidea</taxon>
        <taxon>Ostreidae</taxon>
        <taxon>Crassostrea</taxon>
    </lineage>
</organism>
<evidence type="ECO:0000313" key="6">
    <source>
        <dbReference type="Proteomes" id="UP000694844"/>
    </source>
</evidence>
<evidence type="ECO:0000259" key="5">
    <source>
        <dbReference type="PROSITE" id="PS50871"/>
    </source>
</evidence>
<keyword evidence="6" id="KW-1185">Reference proteome</keyword>
<proteinExistence type="predicted"/>
<dbReference type="AlphaFoldDB" id="A0A8B8C279"/>
<reference evidence="7" key="1">
    <citation type="submission" date="2025-08" db="UniProtKB">
        <authorList>
            <consortium name="RefSeq"/>
        </authorList>
    </citation>
    <scope>IDENTIFICATION</scope>
    <source>
        <tissue evidence="7">Whole sample</tissue>
    </source>
</reference>
<keyword evidence="3" id="KW-0732">Signal</keyword>
<evidence type="ECO:0000256" key="3">
    <source>
        <dbReference type="ARBA" id="ARBA00022729"/>
    </source>
</evidence>
<dbReference type="Proteomes" id="UP000694844">
    <property type="component" value="Chromosome 9"/>
</dbReference>
<gene>
    <name evidence="7" type="primary">LOC111115358</name>
</gene>
<feature type="coiled-coil region" evidence="4">
    <location>
        <begin position="48"/>
        <end position="115"/>
    </location>
</feature>
<sequence length="241" mass="26286">MSRLINLLCLVSANAIIGNKVESFLLNGHANVSGSPPDNGYYNIYSKIDYLERVLQNLETSVQQKETHMDTLLRQVLLTVNEMDAKIESSGLHKIESNELRLQNMSLEMDQLKALTKNDMAVGFTTMLSGSYSIPSSIIRGSQILYNGGNAYNGTVFTCPSPGLYLFHVSLVSSTQFGGILIYKNSHSLTVAYAGDGHPENNGASVSAAVWLDLGDQVYLRIYRSPLSLHGSSAFTGVKVN</sequence>
<evidence type="ECO:0000256" key="4">
    <source>
        <dbReference type="SAM" id="Coils"/>
    </source>
</evidence>
<keyword evidence="4" id="KW-0175">Coiled coil</keyword>
<comment type="subcellular location">
    <subcellularLocation>
        <location evidence="1">Secreted</location>
    </subcellularLocation>
</comment>
<feature type="domain" description="C1q" evidence="5">
    <location>
        <begin position="113"/>
        <end position="241"/>
    </location>
</feature>
<dbReference type="GO" id="GO:0005576">
    <property type="term" value="C:extracellular region"/>
    <property type="evidence" value="ECO:0007669"/>
    <property type="project" value="UniProtKB-SubCell"/>
</dbReference>
<accession>A0A8B8C279</accession>
<keyword evidence="2" id="KW-0964">Secreted</keyword>
<dbReference type="KEGG" id="cvn:111115358"/>
<dbReference type="GeneID" id="111115358"/>
<evidence type="ECO:0000256" key="1">
    <source>
        <dbReference type="ARBA" id="ARBA00004613"/>
    </source>
</evidence>
<dbReference type="InterPro" id="IPR050822">
    <property type="entry name" value="Cerebellin_Synaptic_Org"/>
</dbReference>
<dbReference type="Gene3D" id="2.60.120.40">
    <property type="match status" value="1"/>
</dbReference>
<name>A0A8B8C279_CRAVI</name>
<dbReference type="PANTHER" id="PTHR22923">
    <property type="entry name" value="CEREBELLIN-RELATED"/>
    <property type="match status" value="1"/>
</dbReference>
<dbReference type="SUPFAM" id="SSF49842">
    <property type="entry name" value="TNF-like"/>
    <property type="match status" value="1"/>
</dbReference>
<evidence type="ECO:0000256" key="2">
    <source>
        <dbReference type="ARBA" id="ARBA00022525"/>
    </source>
</evidence>
<evidence type="ECO:0000313" key="7">
    <source>
        <dbReference type="RefSeq" id="XP_022309772.1"/>
    </source>
</evidence>
<dbReference type="InterPro" id="IPR001073">
    <property type="entry name" value="C1q_dom"/>
</dbReference>
<dbReference type="RefSeq" id="XP_022309772.1">
    <property type="nucleotide sequence ID" value="XM_022454064.1"/>
</dbReference>
<dbReference type="SMART" id="SM00110">
    <property type="entry name" value="C1Q"/>
    <property type="match status" value="1"/>
</dbReference>
<dbReference type="PROSITE" id="PS50871">
    <property type="entry name" value="C1Q"/>
    <property type="match status" value="1"/>
</dbReference>